<evidence type="ECO:0000313" key="3">
    <source>
        <dbReference type="Proteomes" id="UP001595443"/>
    </source>
</evidence>
<dbReference type="Pfam" id="PF14534">
    <property type="entry name" value="DUF4440"/>
    <property type="match status" value="1"/>
</dbReference>
<dbReference type="Gene3D" id="3.10.450.50">
    <property type="match status" value="1"/>
</dbReference>
<gene>
    <name evidence="2" type="ORF">ACFOES_06970</name>
</gene>
<dbReference type="InterPro" id="IPR027843">
    <property type="entry name" value="DUF4440"/>
</dbReference>
<dbReference type="InterPro" id="IPR032710">
    <property type="entry name" value="NTF2-like_dom_sf"/>
</dbReference>
<reference evidence="3" key="1">
    <citation type="journal article" date="2019" name="Int. J. Syst. Evol. Microbiol.">
        <title>The Global Catalogue of Microorganisms (GCM) 10K type strain sequencing project: providing services to taxonomists for standard genome sequencing and annotation.</title>
        <authorList>
            <consortium name="The Broad Institute Genomics Platform"/>
            <consortium name="The Broad Institute Genome Sequencing Center for Infectious Disease"/>
            <person name="Wu L."/>
            <person name="Ma J."/>
        </authorList>
    </citation>
    <scope>NUCLEOTIDE SEQUENCE [LARGE SCALE GENOMIC DNA]</scope>
    <source>
        <strain evidence="3">KCTC 62192</strain>
    </source>
</reference>
<dbReference type="RefSeq" id="WP_377832476.1">
    <property type="nucleotide sequence ID" value="NZ_JBHRSK010000004.1"/>
</dbReference>
<name>A0ABV7AFH7_9RHOB</name>
<sequence length="128" mass="13654">MADLETFLALERRVWEALVAGDPAADGAMLEDGFLGVYSDGFAAKADHAGQLAGGPTVARYELGDARLLELAPGVVLLAYRAEFVRVGSQELEAMYVSSVWRRAEDGGPVVWRNVFSQDTAEGGPVPV</sequence>
<evidence type="ECO:0000259" key="1">
    <source>
        <dbReference type="Pfam" id="PF14534"/>
    </source>
</evidence>
<dbReference type="Proteomes" id="UP001595443">
    <property type="component" value="Unassembled WGS sequence"/>
</dbReference>
<feature type="domain" description="DUF4440" evidence="1">
    <location>
        <begin position="8"/>
        <end position="107"/>
    </location>
</feature>
<dbReference type="EMBL" id="JBHRSK010000004">
    <property type="protein sequence ID" value="MFC2967830.1"/>
    <property type="molecule type" value="Genomic_DNA"/>
</dbReference>
<accession>A0ABV7AFH7</accession>
<proteinExistence type="predicted"/>
<dbReference type="SUPFAM" id="SSF54427">
    <property type="entry name" value="NTF2-like"/>
    <property type="match status" value="1"/>
</dbReference>
<keyword evidence="3" id="KW-1185">Reference proteome</keyword>
<protein>
    <submittedName>
        <fullName evidence="2">DUF4440 domain-containing protein</fullName>
    </submittedName>
</protein>
<organism evidence="2 3">
    <name type="scientific">Acidimangrovimonas pyrenivorans</name>
    <dbReference type="NCBI Taxonomy" id="2030798"/>
    <lineage>
        <taxon>Bacteria</taxon>
        <taxon>Pseudomonadati</taxon>
        <taxon>Pseudomonadota</taxon>
        <taxon>Alphaproteobacteria</taxon>
        <taxon>Rhodobacterales</taxon>
        <taxon>Paracoccaceae</taxon>
        <taxon>Acidimangrovimonas</taxon>
    </lineage>
</organism>
<evidence type="ECO:0000313" key="2">
    <source>
        <dbReference type="EMBL" id="MFC2967830.1"/>
    </source>
</evidence>
<comment type="caution">
    <text evidence="2">The sequence shown here is derived from an EMBL/GenBank/DDBJ whole genome shotgun (WGS) entry which is preliminary data.</text>
</comment>